<reference evidence="6 7" key="1">
    <citation type="journal article" date="2014" name="PLoS Genet.">
        <title>Phylogenetically driven sequencing of extremely halophilic archaea reveals strategies for static and dynamic osmo-response.</title>
        <authorList>
            <person name="Becker E.A."/>
            <person name="Seitzer P.M."/>
            <person name="Tritt A."/>
            <person name="Larsen D."/>
            <person name="Krusor M."/>
            <person name="Yao A.I."/>
            <person name="Wu D."/>
            <person name="Madern D."/>
            <person name="Eisen J.A."/>
            <person name="Darling A.E."/>
            <person name="Facciotti M.T."/>
        </authorList>
    </citation>
    <scope>NUCLEOTIDE SEQUENCE [LARGE SCALE GENOMIC DNA]</scope>
    <source>
        <strain evidence="6 7">JCM 12255</strain>
    </source>
</reference>
<keyword evidence="7" id="KW-1185">Reference proteome</keyword>
<dbReference type="InterPro" id="IPR051598">
    <property type="entry name" value="TSUP/Inactive_protease-like"/>
</dbReference>
<dbReference type="GO" id="GO:0005886">
    <property type="term" value="C:plasma membrane"/>
    <property type="evidence" value="ECO:0007669"/>
    <property type="project" value="UniProtKB-SubCell"/>
</dbReference>
<dbReference type="PATRIC" id="fig|1227499.3.peg.1712"/>
<comment type="similarity">
    <text evidence="5">Belongs to the 4-toluene sulfonate uptake permease (TSUP) (TC 2.A.102) family.</text>
</comment>
<dbReference type="EMBL" id="AOHZ01000041">
    <property type="protein sequence ID" value="ELY57506.1"/>
    <property type="molecule type" value="Genomic_DNA"/>
</dbReference>
<evidence type="ECO:0000256" key="3">
    <source>
        <dbReference type="ARBA" id="ARBA00022989"/>
    </source>
</evidence>
<gene>
    <name evidence="6" type="ORF">C493_08471</name>
</gene>
<keyword evidence="5" id="KW-1003">Cell membrane</keyword>
<comment type="subcellular location">
    <subcellularLocation>
        <location evidence="5">Cell membrane</location>
        <topology evidence="5">Multi-pass membrane protein</topology>
    </subcellularLocation>
    <subcellularLocation>
        <location evidence="1">Membrane</location>
        <topology evidence="1">Multi-pass membrane protein</topology>
    </subcellularLocation>
</comment>
<keyword evidence="3 5" id="KW-1133">Transmembrane helix</keyword>
<proteinExistence type="inferred from homology"/>
<keyword evidence="4 5" id="KW-0472">Membrane</keyword>
<dbReference type="PANTHER" id="PTHR43701:SF2">
    <property type="entry name" value="MEMBRANE TRANSPORTER PROTEIN YJNA-RELATED"/>
    <property type="match status" value="1"/>
</dbReference>
<organism evidence="6 7">
    <name type="scientific">Natronolimnohabitans innermongolicus JCM 12255</name>
    <dbReference type="NCBI Taxonomy" id="1227499"/>
    <lineage>
        <taxon>Archaea</taxon>
        <taxon>Methanobacteriati</taxon>
        <taxon>Methanobacteriota</taxon>
        <taxon>Stenosarchaea group</taxon>
        <taxon>Halobacteria</taxon>
        <taxon>Halobacteriales</taxon>
        <taxon>Natrialbaceae</taxon>
        <taxon>Natronolimnohabitans</taxon>
    </lineage>
</organism>
<evidence type="ECO:0000256" key="2">
    <source>
        <dbReference type="ARBA" id="ARBA00022692"/>
    </source>
</evidence>
<feature type="transmembrane region" description="Helical" evidence="5">
    <location>
        <begin position="160"/>
        <end position="178"/>
    </location>
</feature>
<name>L9X7Y3_9EURY</name>
<dbReference type="InterPro" id="IPR002781">
    <property type="entry name" value="TM_pro_TauE-like"/>
</dbReference>
<comment type="caution">
    <text evidence="6">The sequence shown here is derived from an EMBL/GenBank/DDBJ whole genome shotgun (WGS) entry which is preliminary data.</text>
</comment>
<feature type="transmembrane region" description="Helical" evidence="5">
    <location>
        <begin position="121"/>
        <end position="139"/>
    </location>
</feature>
<feature type="transmembrane region" description="Helical" evidence="5">
    <location>
        <begin position="223"/>
        <end position="242"/>
    </location>
</feature>
<accession>L9X7Y3</accession>
<dbReference type="eggNOG" id="arCOG02050">
    <property type="taxonomic scope" value="Archaea"/>
</dbReference>
<feature type="transmembrane region" description="Helical" evidence="5">
    <location>
        <begin position="64"/>
        <end position="82"/>
    </location>
</feature>
<dbReference type="Proteomes" id="UP000011602">
    <property type="component" value="Unassembled WGS sequence"/>
</dbReference>
<evidence type="ECO:0000256" key="5">
    <source>
        <dbReference type="RuleBase" id="RU363041"/>
    </source>
</evidence>
<keyword evidence="2 5" id="KW-0812">Transmembrane</keyword>
<evidence type="ECO:0000256" key="1">
    <source>
        <dbReference type="ARBA" id="ARBA00004141"/>
    </source>
</evidence>
<sequence length="271" mass="27438">MEATGTTECHEPMLGFPFDPALVLLLVSLSFFAGIGITTIGPGGIFVTIALYSLTPLTASEVAGTAHATFIVTGLVGSAAYLHSGEMQTGESRAIALVLSVSSILGAVAGAYVNAFVSQTLFGVLLGGVSMAVGAIILYRERRGFTPLYDLDPLEREGQFALGGLGFGLGVASGLLGIGGPVLAVPALVLVGVPMLLAVAVAQVQSIFIAAFAAGGYALQGSVILPLAVVIGLPLLLGVIMGWKVAHLIDPERLKVALGVVLIGVGPYLAL</sequence>
<dbReference type="PANTHER" id="PTHR43701">
    <property type="entry name" value="MEMBRANE TRANSPORTER PROTEIN MJ0441-RELATED"/>
    <property type="match status" value="1"/>
</dbReference>
<protein>
    <recommendedName>
        <fullName evidence="5">Probable membrane transporter protein</fullName>
    </recommendedName>
</protein>
<evidence type="ECO:0000256" key="4">
    <source>
        <dbReference type="ARBA" id="ARBA00023136"/>
    </source>
</evidence>
<feature type="transmembrane region" description="Helical" evidence="5">
    <location>
        <begin position="21"/>
        <end position="52"/>
    </location>
</feature>
<feature type="transmembrane region" description="Helical" evidence="5">
    <location>
        <begin position="184"/>
        <end position="211"/>
    </location>
</feature>
<evidence type="ECO:0000313" key="7">
    <source>
        <dbReference type="Proteomes" id="UP000011602"/>
    </source>
</evidence>
<dbReference type="STRING" id="1227499.C493_08471"/>
<evidence type="ECO:0000313" key="6">
    <source>
        <dbReference type="EMBL" id="ELY57506.1"/>
    </source>
</evidence>
<feature type="transmembrane region" description="Helical" evidence="5">
    <location>
        <begin position="94"/>
        <end position="115"/>
    </location>
</feature>
<dbReference type="Pfam" id="PF01925">
    <property type="entry name" value="TauE"/>
    <property type="match status" value="1"/>
</dbReference>
<dbReference type="AlphaFoldDB" id="L9X7Y3"/>